<comment type="caution">
    <text evidence="2">The sequence shown here is derived from an EMBL/GenBank/DDBJ whole genome shotgun (WGS) entry which is preliminary data.</text>
</comment>
<reference evidence="2" key="1">
    <citation type="submission" date="2020-10" db="EMBL/GenBank/DDBJ databases">
        <authorList>
            <person name="Kikuchi T."/>
        </authorList>
    </citation>
    <scope>NUCLEOTIDE SEQUENCE</scope>
    <source>
        <strain evidence="2">NKZ352</strain>
    </source>
</reference>
<keyword evidence="1" id="KW-0472">Membrane</keyword>
<keyword evidence="1" id="KW-0812">Transmembrane</keyword>
<sequence length="86" mass="9870">MLHKFTALPGVEDEEINENNDSDGLDLVLVFLGLGWLLAWGLHIVFRRHVEGYRMQEPDHDEFDDVSDEETNCGCQDCVGHGYYSR</sequence>
<organism evidence="2 3">
    <name type="scientific">Caenorhabditis auriculariae</name>
    <dbReference type="NCBI Taxonomy" id="2777116"/>
    <lineage>
        <taxon>Eukaryota</taxon>
        <taxon>Metazoa</taxon>
        <taxon>Ecdysozoa</taxon>
        <taxon>Nematoda</taxon>
        <taxon>Chromadorea</taxon>
        <taxon>Rhabditida</taxon>
        <taxon>Rhabditina</taxon>
        <taxon>Rhabditomorpha</taxon>
        <taxon>Rhabditoidea</taxon>
        <taxon>Rhabditidae</taxon>
        <taxon>Peloderinae</taxon>
        <taxon>Caenorhabditis</taxon>
    </lineage>
</organism>
<protein>
    <submittedName>
        <fullName evidence="2">Uncharacterized protein</fullName>
    </submittedName>
</protein>
<keyword evidence="3" id="KW-1185">Reference proteome</keyword>
<accession>A0A8S1GQK9</accession>
<dbReference type="AlphaFoldDB" id="A0A8S1GQK9"/>
<feature type="transmembrane region" description="Helical" evidence="1">
    <location>
        <begin position="27"/>
        <end position="46"/>
    </location>
</feature>
<evidence type="ECO:0000313" key="3">
    <source>
        <dbReference type="Proteomes" id="UP000835052"/>
    </source>
</evidence>
<proteinExistence type="predicted"/>
<dbReference type="Proteomes" id="UP000835052">
    <property type="component" value="Unassembled WGS sequence"/>
</dbReference>
<evidence type="ECO:0000313" key="2">
    <source>
        <dbReference type="EMBL" id="CAD6185008.1"/>
    </source>
</evidence>
<gene>
    <name evidence="2" type="ORF">CAUJ_LOCUS927</name>
</gene>
<name>A0A8S1GQK9_9PELO</name>
<dbReference type="EMBL" id="CAJGYM010000002">
    <property type="protein sequence ID" value="CAD6185008.1"/>
    <property type="molecule type" value="Genomic_DNA"/>
</dbReference>
<evidence type="ECO:0000256" key="1">
    <source>
        <dbReference type="SAM" id="Phobius"/>
    </source>
</evidence>
<keyword evidence="1" id="KW-1133">Transmembrane helix</keyword>